<evidence type="ECO:0000313" key="2">
    <source>
        <dbReference type="Proteomes" id="UP000321464"/>
    </source>
</evidence>
<proteinExistence type="predicted"/>
<keyword evidence="2" id="KW-1185">Reference proteome</keyword>
<organism evidence="1 2">
    <name type="scientific">Novosphingobium sediminis</name>
    <dbReference type="NCBI Taxonomy" id="707214"/>
    <lineage>
        <taxon>Bacteria</taxon>
        <taxon>Pseudomonadati</taxon>
        <taxon>Pseudomonadota</taxon>
        <taxon>Alphaproteobacteria</taxon>
        <taxon>Sphingomonadales</taxon>
        <taxon>Sphingomonadaceae</taxon>
        <taxon>Novosphingobium</taxon>
    </lineage>
</organism>
<name>A0A512AJL7_9SPHN</name>
<accession>A0A512AJL7</accession>
<sequence>MWLDLFVSPSPIERKSEAGGMAHPRVRISPSERMLRALMALAGPHAELMEHSEAPWASVTFAGTRHSIVLHYQGWEACDAAEELMAALPEHEFTIPRTLVADAAVVRLDQNLLPEPSMTLELALLLLDDA</sequence>
<dbReference type="EMBL" id="BJYR01000012">
    <property type="protein sequence ID" value="GEN99897.1"/>
    <property type="molecule type" value="Genomic_DNA"/>
</dbReference>
<dbReference type="Proteomes" id="UP000321464">
    <property type="component" value="Unassembled WGS sequence"/>
</dbReference>
<dbReference type="AlphaFoldDB" id="A0A512AJL7"/>
<gene>
    <name evidence="1" type="ORF">NSE01_17300</name>
</gene>
<reference evidence="1 2" key="1">
    <citation type="submission" date="2019-07" db="EMBL/GenBank/DDBJ databases">
        <title>Whole genome shotgun sequence of Novosphingobium sediminis NBRC 106119.</title>
        <authorList>
            <person name="Hosoyama A."/>
            <person name="Uohara A."/>
            <person name="Ohji S."/>
            <person name="Ichikawa N."/>
        </authorList>
    </citation>
    <scope>NUCLEOTIDE SEQUENCE [LARGE SCALE GENOMIC DNA]</scope>
    <source>
        <strain evidence="1 2">NBRC 106119</strain>
    </source>
</reference>
<comment type="caution">
    <text evidence="1">The sequence shown here is derived from an EMBL/GenBank/DDBJ whole genome shotgun (WGS) entry which is preliminary data.</text>
</comment>
<protein>
    <submittedName>
        <fullName evidence="1">Uncharacterized protein</fullName>
    </submittedName>
</protein>
<evidence type="ECO:0000313" key="1">
    <source>
        <dbReference type="EMBL" id="GEN99897.1"/>
    </source>
</evidence>
<dbReference type="RefSeq" id="WP_246135120.1">
    <property type="nucleotide sequence ID" value="NZ_BJYR01000012.1"/>
</dbReference>